<dbReference type="NCBIfam" id="TIGR00730">
    <property type="entry name" value="Rossman fold protein, TIGR00730 family"/>
    <property type="match status" value="1"/>
</dbReference>
<dbReference type="GO" id="GO:0009691">
    <property type="term" value="P:cytokinin biosynthetic process"/>
    <property type="evidence" value="ECO:0007669"/>
    <property type="project" value="UniProtKB-UniRule"/>
</dbReference>
<accession>M8E5T4</accession>
<dbReference type="FunFam" id="3.40.50.450:FF:000012">
    <property type="entry name" value="LOG family protein YvdD"/>
    <property type="match status" value="1"/>
</dbReference>
<keyword evidence="4" id="KW-1185">Reference proteome</keyword>
<evidence type="ECO:0000256" key="2">
    <source>
        <dbReference type="RuleBase" id="RU363015"/>
    </source>
</evidence>
<evidence type="ECO:0000313" key="4">
    <source>
        <dbReference type="Proteomes" id="UP000012081"/>
    </source>
</evidence>
<gene>
    <name evidence="3" type="ORF">I532_21021</name>
</gene>
<dbReference type="EC" id="3.2.2.n1" evidence="2"/>
<keyword evidence="2" id="KW-0378">Hydrolase</keyword>
<dbReference type="OrthoDB" id="9801098at2"/>
<dbReference type="PATRIC" id="fig|1300222.3.peg.4424"/>
<dbReference type="RefSeq" id="WP_003390842.1">
    <property type="nucleotide sequence ID" value="NZ_APBN01000012.1"/>
</dbReference>
<comment type="caution">
    <text evidence="3">The sequence shown here is derived from an EMBL/GenBank/DDBJ whole genome shotgun (WGS) entry which is preliminary data.</text>
</comment>
<comment type="similarity">
    <text evidence="1 2">Belongs to the LOG family.</text>
</comment>
<dbReference type="PANTHER" id="PTHR31223">
    <property type="entry name" value="LOG FAMILY PROTEIN YJL055W"/>
    <property type="match status" value="1"/>
</dbReference>
<dbReference type="AlphaFoldDB" id="M8E5T4"/>
<reference evidence="3 4" key="1">
    <citation type="submission" date="2013-03" db="EMBL/GenBank/DDBJ databases">
        <title>Assembly of a new bacterial strain Brevibacillus borstelensis AK1.</title>
        <authorList>
            <person name="Rajan I."/>
            <person name="PoliReddy D."/>
            <person name="Sugumar T."/>
            <person name="Rathinam K."/>
            <person name="Alqarawi S."/>
            <person name="Khalil A.B."/>
            <person name="Sivakumar N."/>
        </authorList>
    </citation>
    <scope>NUCLEOTIDE SEQUENCE [LARGE SCALE GENOMIC DNA]</scope>
    <source>
        <strain evidence="3 4">AK1</strain>
    </source>
</reference>
<sequence length="194" mass="21156">MKRICVYAGSNPGTKPVYTEKAKELGMELAKRGLELVYGGSNMGLMGSTANAVLEAGGAAIGVMPRGLFRGEMAHSGLTQFYQVENMHERKAKMSELSDAFIALPGGYGTFEELFEALCWGQIGIHEKPVGVLNVDDYYSPLIQLVETAVAAGFMPATHKELLIVDSEPVKLLDKLATYKRPNLTNKWNEPDQS</sequence>
<dbReference type="GO" id="GO:0005829">
    <property type="term" value="C:cytosol"/>
    <property type="evidence" value="ECO:0007669"/>
    <property type="project" value="TreeGrafter"/>
</dbReference>
<dbReference type="InterPro" id="IPR031100">
    <property type="entry name" value="LOG_fam"/>
</dbReference>
<evidence type="ECO:0000256" key="1">
    <source>
        <dbReference type="ARBA" id="ARBA00006763"/>
    </source>
</evidence>
<dbReference type="PANTHER" id="PTHR31223:SF70">
    <property type="entry name" value="LOG FAMILY PROTEIN YJL055W"/>
    <property type="match status" value="1"/>
</dbReference>
<dbReference type="GeneID" id="89500696"/>
<name>M8E5T4_9BACL</name>
<proteinExistence type="inferred from homology"/>
<dbReference type="Proteomes" id="UP000012081">
    <property type="component" value="Unassembled WGS sequence"/>
</dbReference>
<dbReference type="SUPFAM" id="SSF102405">
    <property type="entry name" value="MCP/YpsA-like"/>
    <property type="match status" value="1"/>
</dbReference>
<organism evidence="3 4">
    <name type="scientific">Brevibacillus borstelensis AK1</name>
    <dbReference type="NCBI Taxonomy" id="1300222"/>
    <lineage>
        <taxon>Bacteria</taxon>
        <taxon>Bacillati</taxon>
        <taxon>Bacillota</taxon>
        <taxon>Bacilli</taxon>
        <taxon>Bacillales</taxon>
        <taxon>Paenibacillaceae</taxon>
        <taxon>Brevibacillus</taxon>
    </lineage>
</organism>
<protein>
    <recommendedName>
        <fullName evidence="2">Cytokinin riboside 5'-monophosphate phosphoribohydrolase</fullName>
        <ecNumber evidence="2">3.2.2.n1</ecNumber>
    </recommendedName>
</protein>
<dbReference type="Pfam" id="PF03641">
    <property type="entry name" value="Lysine_decarbox"/>
    <property type="match status" value="1"/>
</dbReference>
<dbReference type="Gene3D" id="3.40.50.450">
    <property type="match status" value="1"/>
</dbReference>
<dbReference type="STRING" id="1300222.I532_21021"/>
<keyword evidence="2" id="KW-0203">Cytokinin biosynthesis</keyword>
<dbReference type="InterPro" id="IPR005269">
    <property type="entry name" value="LOG"/>
</dbReference>
<dbReference type="EMBL" id="APBN01000012">
    <property type="protein sequence ID" value="EMT50835.1"/>
    <property type="molecule type" value="Genomic_DNA"/>
</dbReference>
<evidence type="ECO:0000313" key="3">
    <source>
        <dbReference type="EMBL" id="EMT50835.1"/>
    </source>
</evidence>
<dbReference type="GO" id="GO:0016799">
    <property type="term" value="F:hydrolase activity, hydrolyzing N-glycosyl compounds"/>
    <property type="evidence" value="ECO:0007669"/>
    <property type="project" value="TreeGrafter"/>
</dbReference>